<keyword evidence="9" id="KW-0812">Transmembrane</keyword>
<keyword evidence="3" id="KW-0808">Transferase</keyword>
<keyword evidence="12" id="KW-1185">Reference proteome</keyword>
<gene>
    <name evidence="11" type="ORF">GCM10023351_19610</name>
</gene>
<evidence type="ECO:0000256" key="7">
    <source>
        <dbReference type="PROSITE-ProRule" id="PRU10141"/>
    </source>
</evidence>
<dbReference type="Pfam" id="PF00069">
    <property type="entry name" value="Pkinase"/>
    <property type="match status" value="1"/>
</dbReference>
<dbReference type="PROSITE" id="PS00108">
    <property type="entry name" value="PROTEIN_KINASE_ST"/>
    <property type="match status" value="1"/>
</dbReference>
<dbReference type="EC" id="2.7.11.1" evidence="1"/>
<evidence type="ECO:0000256" key="9">
    <source>
        <dbReference type="SAM" id="Phobius"/>
    </source>
</evidence>
<dbReference type="EMBL" id="BAABKO010000003">
    <property type="protein sequence ID" value="GAA4775219.1"/>
    <property type="molecule type" value="Genomic_DNA"/>
</dbReference>
<evidence type="ECO:0000256" key="6">
    <source>
        <dbReference type="ARBA" id="ARBA00022840"/>
    </source>
</evidence>
<dbReference type="PROSITE" id="PS50011">
    <property type="entry name" value="PROTEIN_KINASE_DOM"/>
    <property type="match status" value="1"/>
</dbReference>
<sequence length="463" mass="46878">MPASGLVSGPETGETLDGRYELCARVGSGGMAAVYRARDRLLDRDVAVKLFHPVLDDDDQSRQRRFAETRLLASLNHPSLVTLYDARVDGDDHPYLVMEFIDGPTLRERMADGPIPAREISDTAAALADALAVVHAAGIVHRDLKPSNVLLRPSVLPGGAASATLADFGIAYLLDSTRVTTPGTTIGTAAYLAPEQVRGEAPAPPADIYALGLMLMECLSGRHPFGGGTPQEMLASRVASTPRIPAGLSVGWRSLLVEMTAHDPADRPTAAQVAIRARALRDDDGMAAASAAIADHPTEPYTVDAPAPSGNPASGTAPHAALAPARRRRAQWSAAVVAVALCALLLAIGVVLPAIGVSPGGEAPTATAPRHAGMLVREAGPAADPSAPGTAVVDSGTAPAVVEEVAPSTAREPSADPGQGNGSNGGNGNGNNGNGNNGNGNGNNGNGNGSNGNGNGSNGGGKG</sequence>
<feature type="region of interest" description="Disordered" evidence="8">
    <location>
        <begin position="403"/>
        <end position="463"/>
    </location>
</feature>
<evidence type="ECO:0000256" key="3">
    <source>
        <dbReference type="ARBA" id="ARBA00022679"/>
    </source>
</evidence>
<proteinExistence type="predicted"/>
<dbReference type="PANTHER" id="PTHR43289:SF6">
    <property type="entry name" value="SERINE_THREONINE-PROTEIN KINASE NEKL-3"/>
    <property type="match status" value="1"/>
</dbReference>
<comment type="caution">
    <text evidence="11">The sequence shown here is derived from an EMBL/GenBank/DDBJ whole genome shotgun (WGS) entry which is preliminary data.</text>
</comment>
<feature type="domain" description="Protein kinase" evidence="10">
    <location>
        <begin position="20"/>
        <end position="280"/>
    </location>
</feature>
<evidence type="ECO:0000259" key="10">
    <source>
        <dbReference type="PROSITE" id="PS50011"/>
    </source>
</evidence>
<organism evidence="11 12">
    <name type="scientific">Microbacterium gilvum</name>
    <dbReference type="NCBI Taxonomy" id="1336204"/>
    <lineage>
        <taxon>Bacteria</taxon>
        <taxon>Bacillati</taxon>
        <taxon>Actinomycetota</taxon>
        <taxon>Actinomycetes</taxon>
        <taxon>Micrococcales</taxon>
        <taxon>Microbacteriaceae</taxon>
        <taxon>Microbacterium</taxon>
    </lineage>
</organism>
<evidence type="ECO:0000256" key="5">
    <source>
        <dbReference type="ARBA" id="ARBA00022777"/>
    </source>
</evidence>
<feature type="transmembrane region" description="Helical" evidence="9">
    <location>
        <begin position="332"/>
        <end position="355"/>
    </location>
</feature>
<keyword evidence="4 7" id="KW-0547">Nucleotide-binding</keyword>
<evidence type="ECO:0000256" key="4">
    <source>
        <dbReference type="ARBA" id="ARBA00022741"/>
    </source>
</evidence>
<dbReference type="InterPro" id="IPR000719">
    <property type="entry name" value="Prot_kinase_dom"/>
</dbReference>
<protein>
    <recommendedName>
        <fullName evidence="1">non-specific serine/threonine protein kinase</fullName>
        <ecNumber evidence="1">2.7.11.1</ecNumber>
    </recommendedName>
</protein>
<dbReference type="InterPro" id="IPR008271">
    <property type="entry name" value="Ser/Thr_kinase_AS"/>
</dbReference>
<dbReference type="Proteomes" id="UP001501645">
    <property type="component" value="Unassembled WGS sequence"/>
</dbReference>
<keyword evidence="2" id="KW-0723">Serine/threonine-protein kinase</keyword>
<dbReference type="InterPro" id="IPR011009">
    <property type="entry name" value="Kinase-like_dom_sf"/>
</dbReference>
<dbReference type="PANTHER" id="PTHR43289">
    <property type="entry name" value="MITOGEN-ACTIVATED PROTEIN KINASE KINASE KINASE 20-RELATED"/>
    <property type="match status" value="1"/>
</dbReference>
<evidence type="ECO:0000313" key="12">
    <source>
        <dbReference type="Proteomes" id="UP001501645"/>
    </source>
</evidence>
<accession>A0ABP9A757</accession>
<dbReference type="SUPFAM" id="SSF56112">
    <property type="entry name" value="Protein kinase-like (PK-like)"/>
    <property type="match status" value="1"/>
</dbReference>
<keyword evidence="9" id="KW-1133">Transmembrane helix</keyword>
<dbReference type="Gene3D" id="1.10.510.10">
    <property type="entry name" value="Transferase(Phosphotransferase) domain 1"/>
    <property type="match status" value="1"/>
</dbReference>
<keyword evidence="9" id="KW-0472">Membrane</keyword>
<dbReference type="RefSeq" id="WP_345438606.1">
    <property type="nucleotide sequence ID" value="NZ_BAABKO010000003.1"/>
</dbReference>
<feature type="binding site" evidence="7">
    <location>
        <position position="49"/>
    </location>
    <ligand>
        <name>ATP</name>
        <dbReference type="ChEBI" id="CHEBI:30616"/>
    </ligand>
</feature>
<evidence type="ECO:0000313" key="11">
    <source>
        <dbReference type="EMBL" id="GAA4775219.1"/>
    </source>
</evidence>
<dbReference type="Gene3D" id="3.30.200.20">
    <property type="entry name" value="Phosphorylase Kinase, domain 1"/>
    <property type="match status" value="1"/>
</dbReference>
<evidence type="ECO:0000256" key="2">
    <source>
        <dbReference type="ARBA" id="ARBA00022527"/>
    </source>
</evidence>
<evidence type="ECO:0000256" key="8">
    <source>
        <dbReference type="SAM" id="MobiDB-lite"/>
    </source>
</evidence>
<dbReference type="SMART" id="SM00220">
    <property type="entry name" value="S_TKc"/>
    <property type="match status" value="1"/>
</dbReference>
<dbReference type="PROSITE" id="PS00107">
    <property type="entry name" value="PROTEIN_KINASE_ATP"/>
    <property type="match status" value="1"/>
</dbReference>
<keyword evidence="6 7" id="KW-0067">ATP-binding</keyword>
<feature type="compositionally biased region" description="Gly residues" evidence="8">
    <location>
        <begin position="419"/>
        <end position="463"/>
    </location>
</feature>
<reference evidence="12" key="1">
    <citation type="journal article" date="2019" name="Int. J. Syst. Evol. Microbiol.">
        <title>The Global Catalogue of Microorganisms (GCM) 10K type strain sequencing project: providing services to taxonomists for standard genome sequencing and annotation.</title>
        <authorList>
            <consortium name="The Broad Institute Genomics Platform"/>
            <consortium name="The Broad Institute Genome Sequencing Center for Infectious Disease"/>
            <person name="Wu L."/>
            <person name="Ma J."/>
        </authorList>
    </citation>
    <scope>NUCLEOTIDE SEQUENCE [LARGE SCALE GENOMIC DNA]</scope>
    <source>
        <strain evidence="12">JCM 18537</strain>
    </source>
</reference>
<dbReference type="InterPro" id="IPR017441">
    <property type="entry name" value="Protein_kinase_ATP_BS"/>
</dbReference>
<dbReference type="CDD" id="cd14014">
    <property type="entry name" value="STKc_PknB_like"/>
    <property type="match status" value="1"/>
</dbReference>
<evidence type="ECO:0000256" key="1">
    <source>
        <dbReference type="ARBA" id="ARBA00012513"/>
    </source>
</evidence>
<keyword evidence="5 11" id="KW-0418">Kinase</keyword>
<dbReference type="GO" id="GO:0016301">
    <property type="term" value="F:kinase activity"/>
    <property type="evidence" value="ECO:0007669"/>
    <property type="project" value="UniProtKB-KW"/>
</dbReference>
<name>A0ABP9A757_9MICO</name>